<dbReference type="PANTHER" id="PTHR30535:SF34">
    <property type="entry name" value="MOLYBDATE-BINDING PROTEIN MOLA"/>
    <property type="match status" value="1"/>
</dbReference>
<dbReference type="OrthoDB" id="6495095at2"/>
<evidence type="ECO:0000313" key="3">
    <source>
        <dbReference type="EMBL" id="TLU64139.1"/>
    </source>
</evidence>
<dbReference type="SUPFAM" id="SSF53807">
    <property type="entry name" value="Helical backbone' metal receptor"/>
    <property type="match status" value="1"/>
</dbReference>
<dbReference type="AlphaFoldDB" id="A0A5R9IHU3"/>
<dbReference type="EMBL" id="VCBC01000012">
    <property type="protein sequence ID" value="TLU64139.1"/>
    <property type="molecule type" value="Genomic_DNA"/>
</dbReference>
<evidence type="ECO:0000256" key="1">
    <source>
        <dbReference type="ARBA" id="ARBA00022729"/>
    </source>
</evidence>
<dbReference type="Gene3D" id="3.40.50.1980">
    <property type="entry name" value="Nitrogenase molybdenum iron protein domain"/>
    <property type="match status" value="2"/>
</dbReference>
<evidence type="ECO:0000259" key="2">
    <source>
        <dbReference type="PROSITE" id="PS50983"/>
    </source>
</evidence>
<protein>
    <submittedName>
        <fullName evidence="3">Cobalamin-binding protein</fullName>
    </submittedName>
</protein>
<feature type="domain" description="Fe/B12 periplasmic-binding" evidence="2">
    <location>
        <begin position="40"/>
        <end position="289"/>
    </location>
</feature>
<dbReference type="InterPro" id="IPR054828">
    <property type="entry name" value="Vit_B12_bind_prot"/>
</dbReference>
<dbReference type="NCBIfam" id="NF038402">
    <property type="entry name" value="TroA_like"/>
    <property type="match status" value="1"/>
</dbReference>
<proteinExistence type="predicted"/>
<evidence type="ECO:0000313" key="4">
    <source>
        <dbReference type="Proteomes" id="UP000307790"/>
    </source>
</evidence>
<comment type="caution">
    <text evidence="3">The sequence shown here is derived from an EMBL/GenBank/DDBJ whole genome shotgun (WGS) entry which is preliminary data.</text>
</comment>
<gene>
    <name evidence="3" type="ORF">FE810_12585</name>
</gene>
<dbReference type="PANTHER" id="PTHR30535">
    <property type="entry name" value="VITAMIN B12-BINDING PROTEIN"/>
    <property type="match status" value="1"/>
</dbReference>
<keyword evidence="1" id="KW-0732">Signal</keyword>
<accession>A0A5R9IHU3</accession>
<dbReference type="Proteomes" id="UP000307790">
    <property type="component" value="Unassembled WGS sequence"/>
</dbReference>
<dbReference type="InterPro" id="IPR002491">
    <property type="entry name" value="ABC_transptr_periplasmic_BD"/>
</dbReference>
<reference evidence="3 4" key="1">
    <citation type="submission" date="2019-05" db="EMBL/GenBank/DDBJ databases">
        <title>Genome sequences of Thalassotalea litorea 1K03283.</title>
        <authorList>
            <person name="Zhang D."/>
        </authorList>
    </citation>
    <scope>NUCLEOTIDE SEQUENCE [LARGE SCALE GENOMIC DNA]</scope>
    <source>
        <strain evidence="3 4">MCCC 1K03283</strain>
    </source>
</reference>
<organism evidence="3 4">
    <name type="scientific">Thalassotalea litorea</name>
    <dbReference type="NCBI Taxonomy" id="2020715"/>
    <lineage>
        <taxon>Bacteria</taxon>
        <taxon>Pseudomonadati</taxon>
        <taxon>Pseudomonadota</taxon>
        <taxon>Gammaproteobacteria</taxon>
        <taxon>Alteromonadales</taxon>
        <taxon>Colwelliaceae</taxon>
        <taxon>Thalassotalea</taxon>
    </lineage>
</organism>
<dbReference type="GO" id="GO:0071281">
    <property type="term" value="P:cellular response to iron ion"/>
    <property type="evidence" value="ECO:0007669"/>
    <property type="project" value="TreeGrafter"/>
</dbReference>
<dbReference type="CDD" id="cd01144">
    <property type="entry name" value="BtuF"/>
    <property type="match status" value="1"/>
</dbReference>
<name>A0A5R9IHU3_9GAMM</name>
<dbReference type="InterPro" id="IPR050902">
    <property type="entry name" value="ABC_Transporter_SBP"/>
</dbReference>
<sequence length="299" mass="33815">MMKLAQQPMQLVMVMVILVVFSSISASAVAKSDDKPETIRIIALAPHIVEMLYAIDLGDNIIATLEHADYPQAAKAIPRVGNYAQLNIEQIVALEADVIIAWKTGNPDADIQRLKQLGQTVIYSHPQRLVDVANEIERFGDRFGNAGIAKAKADEFRHALEQLHKNYQDKTPVKVFYQLWPQPLTTVAGNAWPQQQLELCGAQNPFKNADNDYPQINIEDVLVANPELFIIPTSKHSNDALAITWQKYTKLDAVKHQQFSQTDADMLHRMTLRMPKELARLCQQIDKSRQYYQSIIDND</sequence>
<keyword evidence="4" id="KW-1185">Reference proteome</keyword>
<dbReference type="RefSeq" id="WP_138320422.1">
    <property type="nucleotide sequence ID" value="NZ_VCBC01000012.1"/>
</dbReference>
<dbReference type="Pfam" id="PF01497">
    <property type="entry name" value="Peripla_BP_2"/>
    <property type="match status" value="1"/>
</dbReference>
<dbReference type="PROSITE" id="PS50983">
    <property type="entry name" value="FE_B12_PBP"/>
    <property type="match status" value="1"/>
</dbReference>